<sequence>MVGVPRRSRGCITCRKRKKGLTSVAQCDRRTPVCDRCVRAQVTCEGYETDRIWLNSTASAASNQTCCTSPDLEMASEIRPWIVSYAKRRESSPHVVLPDSFARSAREQLYFGLFWSLMIPDGPQFSPESSDLSSVGWTRFIGELYNTETALRYATVATATSILGRINNDEQLRLKGLQVYNWTIQEMIKAVKQPNRARSDSLVVAARVMALYELFFGPDGDPRVAGWQRHSEGQLAMFLARGPESFVSGVSHQLFVDSRINIILMAIRRRCSSPFSSDEWKTIPWIITEKSTKDRLIDVMSGIPDILVQVDLLAASITQESADKIREKILPQCREVEAALIAWRVHVDLSIYDYAIAGLPLPIPQLDSDFSLLHLSCVYWSICLMLSCIIESVSEDSLVDGVWEDTMDPAYLQRHDQNSIGRPEQYASKIVNCGHLFFEPMAGAVQGGSGLFPMVCAWRFYELAAESSGKRSAELQILYDLFDRPFMGNQVGRYLSHLQKSMWKHNLTTQCTRRVGLSRLNYWMAWF</sequence>
<dbReference type="EMBL" id="JOKZ01000007">
    <property type="protein sequence ID" value="KKP07403.1"/>
    <property type="molecule type" value="Genomic_DNA"/>
</dbReference>
<dbReference type="OMA" id="YLWESAM"/>
<keyword evidence="1" id="KW-0539">Nucleus</keyword>
<comment type="caution">
    <text evidence="2">The sequence shown here is derived from an EMBL/GenBank/DDBJ whole genome shotgun (WGS) entry which is preliminary data.</text>
</comment>
<dbReference type="GO" id="GO:0008270">
    <property type="term" value="F:zinc ion binding"/>
    <property type="evidence" value="ECO:0007669"/>
    <property type="project" value="InterPro"/>
</dbReference>
<dbReference type="InterPro" id="IPR053178">
    <property type="entry name" value="Osmoadaptation_assoc"/>
</dbReference>
<evidence type="ECO:0000313" key="2">
    <source>
        <dbReference type="EMBL" id="KKP07403.1"/>
    </source>
</evidence>
<dbReference type="AlphaFoldDB" id="A0A0F9Y5S1"/>
<gene>
    <name evidence="2" type="ORF">THAR02_00465</name>
</gene>
<evidence type="ECO:0000313" key="3">
    <source>
        <dbReference type="Proteomes" id="UP000034112"/>
    </source>
</evidence>
<evidence type="ECO:0008006" key="4">
    <source>
        <dbReference type="Google" id="ProtNLM"/>
    </source>
</evidence>
<evidence type="ECO:0000256" key="1">
    <source>
        <dbReference type="ARBA" id="ARBA00023242"/>
    </source>
</evidence>
<accession>A0A0F9Y5S1</accession>
<dbReference type="Proteomes" id="UP000034112">
    <property type="component" value="Unassembled WGS sequence"/>
</dbReference>
<organism evidence="2 3">
    <name type="scientific">Trichoderma harzianum</name>
    <name type="common">Hypocrea lixii</name>
    <dbReference type="NCBI Taxonomy" id="5544"/>
    <lineage>
        <taxon>Eukaryota</taxon>
        <taxon>Fungi</taxon>
        <taxon>Dikarya</taxon>
        <taxon>Ascomycota</taxon>
        <taxon>Pezizomycotina</taxon>
        <taxon>Sordariomycetes</taxon>
        <taxon>Hypocreomycetidae</taxon>
        <taxon>Hypocreales</taxon>
        <taxon>Hypocreaceae</taxon>
        <taxon>Trichoderma</taxon>
    </lineage>
</organism>
<dbReference type="SUPFAM" id="SSF57701">
    <property type="entry name" value="Zn2/Cys6 DNA-binding domain"/>
    <property type="match status" value="1"/>
</dbReference>
<dbReference type="InterPro" id="IPR036864">
    <property type="entry name" value="Zn2-C6_fun-type_DNA-bd_sf"/>
</dbReference>
<dbReference type="PANTHER" id="PTHR38111:SF11">
    <property type="entry name" value="TRANSCRIPTION FACTOR DOMAIN-CONTAINING PROTEIN-RELATED"/>
    <property type="match status" value="1"/>
</dbReference>
<dbReference type="OrthoDB" id="3525185at2759"/>
<dbReference type="InterPro" id="IPR001138">
    <property type="entry name" value="Zn2Cys6_DnaBD"/>
</dbReference>
<dbReference type="CDD" id="cd00067">
    <property type="entry name" value="GAL4"/>
    <property type="match status" value="1"/>
</dbReference>
<proteinExistence type="predicted"/>
<name>A0A0F9Y5S1_TRIHA</name>
<protein>
    <recommendedName>
        <fullName evidence="4">Zn(2)-C6 fungal-type domain-containing protein</fullName>
    </recommendedName>
</protein>
<reference evidence="3" key="1">
    <citation type="journal article" date="2015" name="Genome Announc.">
        <title>Draft whole-genome sequence of the biocontrol agent Trichoderma harzianum T6776.</title>
        <authorList>
            <person name="Baroncelli R."/>
            <person name="Piaggeschi G."/>
            <person name="Fiorini L."/>
            <person name="Bertolini E."/>
            <person name="Zapparata A."/>
            <person name="Pe M.E."/>
            <person name="Sarrocco S."/>
            <person name="Vannacci G."/>
        </authorList>
    </citation>
    <scope>NUCLEOTIDE SEQUENCE [LARGE SCALE GENOMIC DNA]</scope>
    <source>
        <strain evidence="3">T6776</strain>
    </source>
</reference>
<dbReference type="GO" id="GO:0000981">
    <property type="term" value="F:DNA-binding transcription factor activity, RNA polymerase II-specific"/>
    <property type="evidence" value="ECO:0007669"/>
    <property type="project" value="InterPro"/>
</dbReference>
<dbReference type="PANTHER" id="PTHR38111">
    <property type="entry name" value="ZN(2)-C6 FUNGAL-TYPE DOMAIN-CONTAINING PROTEIN-RELATED"/>
    <property type="match status" value="1"/>
</dbReference>